<dbReference type="PATRIC" id="fig|320778.3.peg.90"/>
<evidence type="ECO:0000313" key="3">
    <source>
        <dbReference type="Proteomes" id="UP000035909"/>
    </source>
</evidence>
<evidence type="ECO:0000256" key="1">
    <source>
        <dbReference type="SAM" id="Phobius"/>
    </source>
</evidence>
<keyword evidence="1" id="KW-0472">Membrane</keyword>
<dbReference type="RefSeq" id="WP_047883226.1">
    <property type="nucleotide sequence ID" value="NZ_CP071325.1"/>
</dbReference>
<dbReference type="AlphaFoldDB" id="A0A0J1HJH8"/>
<dbReference type="OrthoDB" id="5823569at2"/>
<keyword evidence="1" id="KW-0812">Transmembrane</keyword>
<dbReference type="STRING" id="320778.ABT57_00435"/>
<evidence type="ECO:0000313" key="2">
    <source>
        <dbReference type="EMBL" id="KLV11764.1"/>
    </source>
</evidence>
<gene>
    <name evidence="2" type="ORF">ABT57_00435</name>
</gene>
<proteinExistence type="predicted"/>
<feature type="transmembrane region" description="Helical" evidence="1">
    <location>
        <begin position="21"/>
        <end position="39"/>
    </location>
</feature>
<keyword evidence="3" id="KW-1185">Reference proteome</keyword>
<feature type="transmembrane region" description="Helical" evidence="1">
    <location>
        <begin position="45"/>
        <end position="67"/>
    </location>
</feature>
<sequence>MKFFFERTETEREIAITLKPHSLYLMLLMLAFWLVNDFVLQSSSIAQFMMPIFMVFIVIRFFSLIRVQKEVLVAMKQGKVKTQGSKFSFANPFTYTISK</sequence>
<organism evidence="2 3">
    <name type="scientific">Photobacterium ganghwense</name>
    <dbReference type="NCBI Taxonomy" id="320778"/>
    <lineage>
        <taxon>Bacteria</taxon>
        <taxon>Pseudomonadati</taxon>
        <taxon>Pseudomonadota</taxon>
        <taxon>Gammaproteobacteria</taxon>
        <taxon>Vibrionales</taxon>
        <taxon>Vibrionaceae</taxon>
        <taxon>Photobacterium</taxon>
    </lineage>
</organism>
<dbReference type="EMBL" id="LDOU01000001">
    <property type="protein sequence ID" value="KLV11764.1"/>
    <property type="molecule type" value="Genomic_DNA"/>
</dbReference>
<comment type="caution">
    <text evidence="2">The sequence shown here is derived from an EMBL/GenBank/DDBJ whole genome shotgun (WGS) entry which is preliminary data.</text>
</comment>
<protein>
    <submittedName>
        <fullName evidence="2">Uncharacterized protein</fullName>
    </submittedName>
</protein>
<name>A0A0J1HJH8_9GAMM</name>
<reference evidence="2 3" key="1">
    <citation type="submission" date="2015-05" db="EMBL/GenBank/DDBJ databases">
        <title>Photobacterium galathea sp. nov.</title>
        <authorList>
            <person name="Machado H."/>
            <person name="Gram L."/>
        </authorList>
    </citation>
    <scope>NUCLEOTIDE SEQUENCE [LARGE SCALE GENOMIC DNA]</scope>
    <source>
        <strain evidence="2 3">DSM 22954</strain>
    </source>
</reference>
<dbReference type="Proteomes" id="UP000035909">
    <property type="component" value="Unassembled WGS sequence"/>
</dbReference>
<accession>A0A0J1HJH8</accession>
<keyword evidence="1" id="KW-1133">Transmembrane helix</keyword>